<feature type="binding site" evidence="9">
    <location>
        <position position="18"/>
    </location>
    <ligand>
        <name>ATP</name>
        <dbReference type="ChEBI" id="CHEBI:30616"/>
    </ligand>
</feature>
<evidence type="ECO:0000256" key="5">
    <source>
        <dbReference type="ARBA" id="ARBA00022840"/>
    </source>
</evidence>
<evidence type="ECO:0000256" key="2">
    <source>
        <dbReference type="ARBA" id="ARBA00022679"/>
    </source>
</evidence>
<evidence type="ECO:0000256" key="9">
    <source>
        <dbReference type="HAMAP-Rule" id="MF_00151"/>
    </source>
</evidence>
<dbReference type="EC" id="2.7.7.3" evidence="9"/>
<keyword evidence="3 9" id="KW-0548">Nucleotidyltransferase</keyword>
<comment type="caution">
    <text evidence="9">Lacks conserved residue(s) required for the propagation of feature annotation.</text>
</comment>
<dbReference type="GO" id="GO:0016779">
    <property type="term" value="F:nucleotidyltransferase activity"/>
    <property type="evidence" value="ECO:0007669"/>
    <property type="project" value="UniProtKB-KW"/>
</dbReference>
<feature type="domain" description="Cytidyltransferase-like" evidence="10">
    <location>
        <begin position="6"/>
        <end position="136"/>
    </location>
</feature>
<dbReference type="SUPFAM" id="SSF52374">
    <property type="entry name" value="Nucleotidylyl transferase"/>
    <property type="match status" value="1"/>
</dbReference>
<dbReference type="PANTHER" id="PTHR21342:SF1">
    <property type="entry name" value="PHOSPHOPANTETHEINE ADENYLYLTRANSFERASE"/>
    <property type="match status" value="1"/>
</dbReference>
<comment type="cofactor">
    <cofactor evidence="9">
        <name>Mg(2+)</name>
        <dbReference type="ChEBI" id="CHEBI:18420"/>
    </cofactor>
</comment>
<evidence type="ECO:0000313" key="11">
    <source>
        <dbReference type="EMBL" id="MBK1727619.1"/>
    </source>
</evidence>
<feature type="binding site" evidence="9">
    <location>
        <position position="10"/>
    </location>
    <ligand>
        <name>substrate</name>
    </ligand>
</feature>
<feature type="binding site" evidence="9">
    <location>
        <position position="76"/>
    </location>
    <ligand>
        <name>substrate</name>
    </ligand>
</feature>
<keyword evidence="4 9" id="KW-0547">Nucleotide-binding</keyword>
<dbReference type="HAMAP" id="MF_00151">
    <property type="entry name" value="PPAT_bact"/>
    <property type="match status" value="1"/>
</dbReference>
<gene>
    <name evidence="9" type="primary">coaD</name>
    <name evidence="11" type="ORF">CKO13_11470</name>
</gene>
<dbReference type="InterPro" id="IPR014729">
    <property type="entry name" value="Rossmann-like_a/b/a_fold"/>
</dbReference>
<evidence type="ECO:0000256" key="6">
    <source>
        <dbReference type="ARBA" id="ARBA00022842"/>
    </source>
</evidence>
<comment type="caution">
    <text evidence="11">The sequence shown here is derived from an EMBL/GenBank/DDBJ whole genome shotgun (WGS) entry which is preliminary data.</text>
</comment>
<evidence type="ECO:0000259" key="10">
    <source>
        <dbReference type="Pfam" id="PF01467"/>
    </source>
</evidence>
<comment type="function">
    <text evidence="9">Reversibly transfers an adenylyl group from ATP to 4'-phosphopantetheine, yielding dephospho-CoA (dPCoA) and pyrophosphate.</text>
</comment>
<dbReference type="Gene3D" id="3.40.50.620">
    <property type="entry name" value="HUPs"/>
    <property type="match status" value="1"/>
</dbReference>
<keyword evidence="6 9" id="KW-0460">Magnesium</keyword>
<dbReference type="CDD" id="cd02163">
    <property type="entry name" value="PPAT"/>
    <property type="match status" value="1"/>
</dbReference>
<keyword evidence="2 9" id="KW-0808">Transferase</keyword>
<sequence>MGVIAVYPGTFDPITHGHTDLIQRGARLFDRLIVGVAANPSPSKTPAFALEERLELARTALDGAENVTVEAFSTLLVEFVAHRRAHVILRGLRAVSDFEHEFQLASMNRQLRADAETLFLTPSEQYAFISSSLVREVAALGGDVSRFVHPEVAQALAQRLGGGAAAR</sequence>
<dbReference type="PRINTS" id="PR01020">
    <property type="entry name" value="LPSBIOSNTHSS"/>
</dbReference>
<feature type="binding site" evidence="9">
    <location>
        <position position="90"/>
    </location>
    <ligand>
        <name>substrate</name>
    </ligand>
</feature>
<reference evidence="11 12" key="1">
    <citation type="journal article" date="2020" name="Microorganisms">
        <title>Osmotic Adaptation and Compatible Solute Biosynthesis of Phototrophic Bacteria as Revealed from Genome Analyses.</title>
        <authorList>
            <person name="Imhoff J.F."/>
            <person name="Rahn T."/>
            <person name="Kunzel S."/>
            <person name="Keller A."/>
            <person name="Neulinger S.C."/>
        </authorList>
    </citation>
    <scope>NUCLEOTIDE SEQUENCE [LARGE SCALE GENOMIC DNA]</scope>
    <source>
        <strain evidence="11 12">DSM 15116</strain>
    </source>
</reference>
<dbReference type="PANTHER" id="PTHR21342">
    <property type="entry name" value="PHOSPHOPANTETHEINE ADENYLYLTRANSFERASE"/>
    <property type="match status" value="1"/>
</dbReference>
<feature type="binding site" evidence="9">
    <location>
        <position position="101"/>
    </location>
    <ligand>
        <name>ATP</name>
        <dbReference type="ChEBI" id="CHEBI:30616"/>
    </ligand>
</feature>
<keyword evidence="1 9" id="KW-0963">Cytoplasm</keyword>
<accession>A0ABS1EAX5</accession>
<evidence type="ECO:0000256" key="7">
    <source>
        <dbReference type="ARBA" id="ARBA00022993"/>
    </source>
</evidence>
<dbReference type="RefSeq" id="WP_200261212.1">
    <property type="nucleotide sequence ID" value="NZ_NRSH01000196.1"/>
</dbReference>
<dbReference type="Pfam" id="PF01467">
    <property type="entry name" value="CTP_transf_like"/>
    <property type="match status" value="1"/>
</dbReference>
<dbReference type="InterPro" id="IPR001980">
    <property type="entry name" value="PPAT"/>
</dbReference>
<dbReference type="InterPro" id="IPR004821">
    <property type="entry name" value="Cyt_trans-like"/>
</dbReference>
<dbReference type="NCBIfam" id="TIGR01510">
    <property type="entry name" value="coaD_prev_kdtB"/>
    <property type="match status" value="1"/>
</dbReference>
<name>A0ABS1EAX5_9GAMM</name>
<keyword evidence="12" id="KW-1185">Reference proteome</keyword>
<organism evidence="11 12">
    <name type="scientific">Halorhodospira neutriphila</name>
    <dbReference type="NCBI Taxonomy" id="168379"/>
    <lineage>
        <taxon>Bacteria</taxon>
        <taxon>Pseudomonadati</taxon>
        <taxon>Pseudomonadota</taxon>
        <taxon>Gammaproteobacteria</taxon>
        <taxon>Chromatiales</taxon>
        <taxon>Ectothiorhodospiraceae</taxon>
        <taxon>Halorhodospira</taxon>
    </lineage>
</organism>
<comment type="similarity">
    <text evidence="9">Belongs to the bacterial CoaD family.</text>
</comment>
<protein>
    <recommendedName>
        <fullName evidence="9">Phosphopantetheine adenylyltransferase</fullName>
        <ecNumber evidence="9">2.7.7.3</ecNumber>
    </recommendedName>
    <alternativeName>
        <fullName evidence="9">Dephospho-CoA pyrophosphorylase</fullName>
    </alternativeName>
    <alternativeName>
        <fullName evidence="9">Pantetheine-phosphate adenylyltransferase</fullName>
        <shortName evidence="9">PPAT</shortName>
    </alternativeName>
</protein>
<dbReference type="EMBL" id="NRSH01000196">
    <property type="protein sequence ID" value="MBK1727619.1"/>
    <property type="molecule type" value="Genomic_DNA"/>
</dbReference>
<feature type="binding site" evidence="9">
    <location>
        <begin position="126"/>
        <end position="132"/>
    </location>
    <ligand>
        <name>ATP</name>
        <dbReference type="ChEBI" id="CHEBI:30616"/>
    </ligand>
</feature>
<feature type="site" description="Transition state stabilizer" evidence="9">
    <location>
        <position position="18"/>
    </location>
</feature>
<comment type="catalytic activity">
    <reaction evidence="8 9">
        <text>(R)-4'-phosphopantetheine + ATP + H(+) = 3'-dephospho-CoA + diphosphate</text>
        <dbReference type="Rhea" id="RHEA:19801"/>
        <dbReference type="ChEBI" id="CHEBI:15378"/>
        <dbReference type="ChEBI" id="CHEBI:30616"/>
        <dbReference type="ChEBI" id="CHEBI:33019"/>
        <dbReference type="ChEBI" id="CHEBI:57328"/>
        <dbReference type="ChEBI" id="CHEBI:61723"/>
        <dbReference type="EC" id="2.7.7.3"/>
    </reaction>
</comment>
<evidence type="ECO:0000256" key="3">
    <source>
        <dbReference type="ARBA" id="ARBA00022695"/>
    </source>
</evidence>
<evidence type="ECO:0000313" key="12">
    <source>
        <dbReference type="Proteomes" id="UP000738126"/>
    </source>
</evidence>
<dbReference type="NCBIfam" id="TIGR00125">
    <property type="entry name" value="cyt_tran_rel"/>
    <property type="match status" value="1"/>
</dbReference>
<proteinExistence type="inferred from homology"/>
<evidence type="ECO:0000256" key="4">
    <source>
        <dbReference type="ARBA" id="ARBA00022741"/>
    </source>
</evidence>
<evidence type="ECO:0000256" key="1">
    <source>
        <dbReference type="ARBA" id="ARBA00022490"/>
    </source>
</evidence>
<feature type="binding site" evidence="9">
    <location>
        <begin position="10"/>
        <end position="11"/>
    </location>
    <ligand>
        <name>ATP</name>
        <dbReference type="ChEBI" id="CHEBI:30616"/>
    </ligand>
</feature>
<dbReference type="Proteomes" id="UP000738126">
    <property type="component" value="Unassembled WGS sequence"/>
</dbReference>
<comment type="subunit">
    <text evidence="9">Homohexamer.</text>
</comment>
<feature type="binding site" evidence="9">
    <location>
        <begin position="91"/>
        <end position="93"/>
    </location>
    <ligand>
        <name>ATP</name>
        <dbReference type="ChEBI" id="CHEBI:30616"/>
    </ligand>
</feature>
<keyword evidence="7 9" id="KW-0173">Coenzyme A biosynthesis</keyword>
<comment type="pathway">
    <text evidence="9">Cofactor biosynthesis; coenzyme A biosynthesis; CoA from (R)-pantothenate: step 4/5.</text>
</comment>
<keyword evidence="5 9" id="KW-0067">ATP-binding</keyword>
<comment type="subcellular location">
    <subcellularLocation>
        <location evidence="9">Cytoplasm</location>
    </subcellularLocation>
</comment>
<evidence type="ECO:0000256" key="8">
    <source>
        <dbReference type="ARBA" id="ARBA00029346"/>
    </source>
</evidence>